<proteinExistence type="predicted"/>
<protein>
    <submittedName>
        <fullName evidence="3">ASCH domain protein</fullName>
    </submittedName>
</protein>
<dbReference type="PANTHER" id="PTHR39203:SF1">
    <property type="entry name" value="CYTOPLASMIC PROTEIN"/>
    <property type="match status" value="1"/>
</dbReference>
<dbReference type="CDD" id="cd06553">
    <property type="entry name" value="ASCH_Ef3133_like"/>
    <property type="match status" value="1"/>
</dbReference>
<dbReference type="AlphaFoldDB" id="A0A161I0R5"/>
<sequence length="186" mass="20176">MTDDVTSGDVPQDPQQSGLDDLVQAERITAFWESARPKAGRTSHGGAVGERSENVVPPPAWAFGDSPGLADELLGLVLAGTKTATASALWEFEVAEEPLPRRGDLSIVLDGEGAPRALIRTDAVETVPFDEVTAEHARLEGEDDLSLAAWREGHETYWRRTLEAAGRTFDPSMPVVCERFTVLYSE</sequence>
<evidence type="ECO:0000256" key="1">
    <source>
        <dbReference type="SAM" id="MobiDB-lite"/>
    </source>
</evidence>
<evidence type="ECO:0000313" key="3">
    <source>
        <dbReference type="EMBL" id="ANC29659.1"/>
    </source>
</evidence>
<dbReference type="RefSeq" id="WP_068200167.1">
    <property type="nucleotide sequence ID" value="NZ_CP014209.1"/>
</dbReference>
<dbReference type="Proteomes" id="UP000076794">
    <property type="component" value="Chromosome"/>
</dbReference>
<feature type="region of interest" description="Disordered" evidence="1">
    <location>
        <begin position="1"/>
        <end position="21"/>
    </location>
</feature>
<keyword evidence="4" id="KW-1185">Reference proteome</keyword>
<name>A0A161I0R5_9MICO</name>
<dbReference type="Pfam" id="PF04266">
    <property type="entry name" value="ASCH"/>
    <property type="match status" value="1"/>
</dbReference>
<dbReference type="SMART" id="SM01022">
    <property type="entry name" value="ASCH"/>
    <property type="match status" value="1"/>
</dbReference>
<dbReference type="PATRIC" id="fig|1300344.3.peg.60"/>
<accession>A0A161I0R5</accession>
<feature type="region of interest" description="Disordered" evidence="1">
    <location>
        <begin position="33"/>
        <end position="53"/>
    </location>
</feature>
<dbReference type="PANTHER" id="PTHR39203">
    <property type="entry name" value="CYTOPLASMIC PROTEIN-RELATED"/>
    <property type="match status" value="1"/>
</dbReference>
<dbReference type="InterPro" id="IPR009326">
    <property type="entry name" value="DUF984"/>
</dbReference>
<dbReference type="Gene3D" id="3.10.400.10">
    <property type="entry name" value="Sulfate adenylyltransferase"/>
    <property type="match status" value="1"/>
</dbReference>
<dbReference type="EMBL" id="CP014209">
    <property type="protein sequence ID" value="ANC29659.1"/>
    <property type="molecule type" value="Genomic_DNA"/>
</dbReference>
<feature type="domain" description="ASCH" evidence="2">
    <location>
        <begin position="61"/>
        <end position="184"/>
    </location>
</feature>
<dbReference type="KEGG" id="ido:I598_0063"/>
<dbReference type="InterPro" id="IPR015947">
    <property type="entry name" value="PUA-like_sf"/>
</dbReference>
<evidence type="ECO:0000313" key="4">
    <source>
        <dbReference type="Proteomes" id="UP000076794"/>
    </source>
</evidence>
<organism evidence="3 4">
    <name type="scientific">Isoptericola dokdonensis DS-3</name>
    <dbReference type="NCBI Taxonomy" id="1300344"/>
    <lineage>
        <taxon>Bacteria</taxon>
        <taxon>Bacillati</taxon>
        <taxon>Actinomycetota</taxon>
        <taxon>Actinomycetes</taxon>
        <taxon>Micrococcales</taxon>
        <taxon>Promicromonosporaceae</taxon>
        <taxon>Isoptericola</taxon>
    </lineage>
</organism>
<dbReference type="OrthoDB" id="9807542at2"/>
<dbReference type="STRING" id="1300344.I598_0063"/>
<evidence type="ECO:0000259" key="2">
    <source>
        <dbReference type="SMART" id="SM01022"/>
    </source>
</evidence>
<dbReference type="InterPro" id="IPR007374">
    <property type="entry name" value="ASCH_domain"/>
</dbReference>
<reference evidence="3 4" key="1">
    <citation type="submission" date="2016-01" db="EMBL/GenBank/DDBJ databases">
        <title>Complete genome sequence of a soil Actinobacterium, Isoptericola dokdonensis DS-3.</title>
        <authorList>
            <person name="Kwon S.-K."/>
            <person name="Kim J.F."/>
        </authorList>
    </citation>
    <scope>NUCLEOTIDE SEQUENCE [LARGE SCALE GENOMIC DNA]</scope>
    <source>
        <strain evidence="3 4">DS-3</strain>
    </source>
</reference>
<dbReference type="SUPFAM" id="SSF88697">
    <property type="entry name" value="PUA domain-like"/>
    <property type="match status" value="1"/>
</dbReference>
<gene>
    <name evidence="3" type="ORF">I598_0063</name>
</gene>